<organism evidence="2 3">
    <name type="scientific">Cellulomonas triticagri</name>
    <dbReference type="NCBI Taxonomy" id="2483352"/>
    <lineage>
        <taxon>Bacteria</taxon>
        <taxon>Bacillati</taxon>
        <taxon>Actinomycetota</taxon>
        <taxon>Actinomycetes</taxon>
        <taxon>Micrococcales</taxon>
        <taxon>Cellulomonadaceae</taxon>
        <taxon>Cellulomonas</taxon>
    </lineage>
</organism>
<keyword evidence="1" id="KW-1133">Transmembrane helix</keyword>
<gene>
    <name evidence="2" type="ORF">EBM89_20855</name>
</gene>
<keyword evidence="1" id="KW-0812">Transmembrane</keyword>
<dbReference type="AlphaFoldDB" id="A0A3M2IJ75"/>
<keyword evidence="2" id="KW-0808">Transferase</keyword>
<name>A0A3M2IJ75_9CELL</name>
<protein>
    <submittedName>
        <fullName evidence="2">Serine/threonine protein kinase</fullName>
    </submittedName>
</protein>
<accession>A0A3M2IJ75</accession>
<keyword evidence="2" id="KW-0418">Kinase</keyword>
<feature type="transmembrane region" description="Helical" evidence="1">
    <location>
        <begin position="35"/>
        <end position="59"/>
    </location>
</feature>
<evidence type="ECO:0000313" key="2">
    <source>
        <dbReference type="EMBL" id="RMI00304.1"/>
    </source>
</evidence>
<dbReference type="EMBL" id="RFFI01000278">
    <property type="protein sequence ID" value="RMI00304.1"/>
    <property type="molecule type" value="Genomic_DNA"/>
</dbReference>
<reference evidence="2 3" key="1">
    <citation type="submission" date="2018-10" db="EMBL/GenBank/DDBJ databases">
        <title>Isolation, diversity and antifungal activity of actinobacteria from wheat.</title>
        <authorList>
            <person name="Han C."/>
        </authorList>
    </citation>
    <scope>NUCLEOTIDE SEQUENCE [LARGE SCALE GENOMIC DNA]</scope>
    <source>
        <strain evidence="2 3">NEAU-YY56</strain>
    </source>
</reference>
<dbReference type="GO" id="GO:0004674">
    <property type="term" value="F:protein serine/threonine kinase activity"/>
    <property type="evidence" value="ECO:0007669"/>
    <property type="project" value="UniProtKB-KW"/>
</dbReference>
<evidence type="ECO:0000256" key="1">
    <source>
        <dbReference type="SAM" id="Phobius"/>
    </source>
</evidence>
<feature type="non-terminal residue" evidence="2">
    <location>
        <position position="1"/>
    </location>
</feature>
<keyword evidence="2" id="KW-0723">Serine/threonine-protein kinase</keyword>
<dbReference type="Proteomes" id="UP000269289">
    <property type="component" value="Unassembled WGS sequence"/>
</dbReference>
<sequence length="75" mass="7073">VAGAAGLAALAWGPLARTTRTGAARLLGGIAPGRGGATAVVVLALVGTGVLVALIATGADVDWAPLPPPTLPDAP</sequence>
<evidence type="ECO:0000313" key="3">
    <source>
        <dbReference type="Proteomes" id="UP000269289"/>
    </source>
</evidence>
<proteinExistence type="predicted"/>
<keyword evidence="1" id="KW-0472">Membrane</keyword>
<keyword evidence="3" id="KW-1185">Reference proteome</keyword>
<comment type="caution">
    <text evidence="2">The sequence shown here is derived from an EMBL/GenBank/DDBJ whole genome shotgun (WGS) entry which is preliminary data.</text>
</comment>